<evidence type="ECO:0000256" key="2">
    <source>
        <dbReference type="ARBA" id="ARBA00022649"/>
    </source>
</evidence>
<dbReference type="Gene3D" id="3.30.2310.20">
    <property type="entry name" value="RelE-like"/>
    <property type="match status" value="1"/>
</dbReference>
<dbReference type="InterPro" id="IPR035093">
    <property type="entry name" value="RelE/ParE_toxin_dom_sf"/>
</dbReference>
<gene>
    <name evidence="3" type="ORF">ACFOMG_11565</name>
</gene>
<dbReference type="InterPro" id="IPR051803">
    <property type="entry name" value="TA_system_RelE-like_toxin"/>
</dbReference>
<proteinExistence type="inferred from homology"/>
<dbReference type="RefSeq" id="WP_376866785.1">
    <property type="nucleotide sequence ID" value="NZ_JBHRYB010000013.1"/>
</dbReference>
<protein>
    <submittedName>
        <fullName evidence="3">Type II toxin-antitoxin system RelE/ParE family toxin</fullName>
    </submittedName>
</protein>
<dbReference type="PANTHER" id="PTHR33755">
    <property type="entry name" value="TOXIN PARE1-RELATED"/>
    <property type="match status" value="1"/>
</dbReference>
<organism evidence="3 4">
    <name type="scientific">Bacterioplanoides pacificum</name>
    <dbReference type="NCBI Taxonomy" id="1171596"/>
    <lineage>
        <taxon>Bacteria</taxon>
        <taxon>Pseudomonadati</taxon>
        <taxon>Pseudomonadota</taxon>
        <taxon>Gammaproteobacteria</taxon>
        <taxon>Oceanospirillales</taxon>
        <taxon>Oceanospirillaceae</taxon>
        <taxon>Bacterioplanoides</taxon>
    </lineage>
</organism>
<dbReference type="SUPFAM" id="SSF143011">
    <property type="entry name" value="RelE-like"/>
    <property type="match status" value="1"/>
</dbReference>
<keyword evidence="2" id="KW-1277">Toxin-antitoxin system</keyword>
<reference evidence="4" key="1">
    <citation type="journal article" date="2019" name="Int. J. Syst. Evol. Microbiol.">
        <title>The Global Catalogue of Microorganisms (GCM) 10K type strain sequencing project: providing services to taxonomists for standard genome sequencing and annotation.</title>
        <authorList>
            <consortium name="The Broad Institute Genomics Platform"/>
            <consortium name="The Broad Institute Genome Sequencing Center for Infectious Disease"/>
            <person name="Wu L."/>
            <person name="Ma J."/>
        </authorList>
    </citation>
    <scope>NUCLEOTIDE SEQUENCE [LARGE SCALE GENOMIC DNA]</scope>
    <source>
        <strain evidence="4">KCTC 42424</strain>
    </source>
</reference>
<sequence>MTYRVELLEEALEDILSIVGYYQAHAGTSVATQIYQKINEAVQSLADMPQRGHVPHELWHIATTDIFEIVAGHYRLIYQCSNQDVTIFAVLDGRQDVRTHLNKRRRRLKL</sequence>
<comment type="caution">
    <text evidence="3">The sequence shown here is derived from an EMBL/GenBank/DDBJ whole genome shotgun (WGS) entry which is preliminary data.</text>
</comment>
<dbReference type="Proteomes" id="UP001595722">
    <property type="component" value="Unassembled WGS sequence"/>
</dbReference>
<dbReference type="InterPro" id="IPR007712">
    <property type="entry name" value="RelE/ParE_toxin"/>
</dbReference>
<evidence type="ECO:0000313" key="4">
    <source>
        <dbReference type="Proteomes" id="UP001595722"/>
    </source>
</evidence>
<dbReference type="EMBL" id="JBHRYB010000013">
    <property type="protein sequence ID" value="MFC3680735.1"/>
    <property type="molecule type" value="Genomic_DNA"/>
</dbReference>
<dbReference type="Pfam" id="PF05016">
    <property type="entry name" value="ParE_toxin"/>
    <property type="match status" value="1"/>
</dbReference>
<comment type="similarity">
    <text evidence="1">Belongs to the RelE toxin family.</text>
</comment>
<evidence type="ECO:0000256" key="1">
    <source>
        <dbReference type="ARBA" id="ARBA00006226"/>
    </source>
</evidence>
<accession>A0ABV7VT62</accession>
<keyword evidence="4" id="KW-1185">Reference proteome</keyword>
<name>A0ABV7VT62_9GAMM</name>
<evidence type="ECO:0000313" key="3">
    <source>
        <dbReference type="EMBL" id="MFC3680735.1"/>
    </source>
</evidence>